<feature type="transmembrane region" description="Helical" evidence="1">
    <location>
        <begin position="364"/>
        <end position="385"/>
    </location>
</feature>
<sequence length="833" mass="93448">MSNRFPHPFITLVLLLPLILFWRWLLKGEVLFWGTILFQFWPWRHLAKTIALSGQWPLWNPLSGNGTPLLANLQTAFLYPPNLLLLFLPVEHGLTLSVVLHLILAGLGMYVYARHLELSPFAATLSALAYMLSGYLTGRTQFVTMINALAWIPLLLFLSDRLATGQRGRDVLWMGLALAGQILAGHAQLWFYTLWLIGPYTLFRSWQTVRLKTHLLSRPAAQSEPVPSTRPEAWRTIAGSGFRLGLAFVLALLLAAGQLLPTAEFTLLSPRNHGAERTFALTYSFWPWRLVTLLIPDLFGNPADGDYWGYANYWEDHAYQGVLPLLLALFAIGHYFRSRPGQSRPSFITGLSTPSDSGWPPDHFALVTPFFVWLIPLSLLLAMGWNTPVYLWVFEYIPGFAYFQAPARLLIWYTVAVAVLAGIGAQLFQQSSLNRRRWQRLLVACLGIILAAGLARFFLTGRSRTFLDATLSFGLLTTLAIILLLLYPNRPATRPKKPRPNWRLSAQKIWWQWVVLIFISADLLLAAMPLIPTMSPVIFHQPVASAAVLQNRPGHYRYFVDRQFDYTTKFEQFFRFETFGPLQPEHWQRFKESLVPNTGIYAGLPTANNDDPLVAGHWRRFIDLLPTVEATGQSRLLALMNVAYLITSTGPDTWPAIYQNGTMVIRQVPEVLPRAYFVAQAYHARNEAQARARLLAADFDPGRQVIIMKPAGWAGDFVTRPAEAKPVSASTTAAENSLVPATVVDQGPNQVVLFVEAPTDGFVVLADTFYPGWQATVDSRPVPIYMANMAFRAVPVTAGPHQIVFSYRPASFTVGLWLSLVTLLAVIVGLKIS</sequence>
<dbReference type="InterPro" id="IPR018580">
    <property type="entry name" value="Uncharacterised_YfhO"/>
</dbReference>
<keyword evidence="1" id="KW-0472">Membrane</keyword>
<dbReference type="AlphaFoldDB" id="H5SN32"/>
<feature type="transmembrane region" description="Helical" evidence="1">
    <location>
        <begin position="118"/>
        <end position="136"/>
    </location>
</feature>
<gene>
    <name evidence="2" type="ORF">HGMM_F51E07C13</name>
</gene>
<organism evidence="2">
    <name type="scientific">uncultured Chloroflexota bacterium</name>
    <dbReference type="NCBI Taxonomy" id="166587"/>
    <lineage>
        <taxon>Bacteria</taxon>
        <taxon>Bacillati</taxon>
        <taxon>Chloroflexota</taxon>
        <taxon>environmental samples</taxon>
    </lineage>
</organism>
<feature type="transmembrane region" description="Helical" evidence="1">
    <location>
        <begin position="244"/>
        <end position="268"/>
    </location>
</feature>
<keyword evidence="1" id="KW-0812">Transmembrane</keyword>
<feature type="transmembrane region" description="Helical" evidence="1">
    <location>
        <begin position="142"/>
        <end position="159"/>
    </location>
</feature>
<keyword evidence="1" id="KW-1133">Transmembrane helix</keyword>
<dbReference type="PANTHER" id="PTHR38454:SF1">
    <property type="entry name" value="INTEGRAL MEMBRANE PROTEIN"/>
    <property type="match status" value="1"/>
</dbReference>
<feature type="transmembrane region" description="Helical" evidence="1">
    <location>
        <begin position="280"/>
        <end position="299"/>
    </location>
</feature>
<feature type="transmembrane region" description="Helical" evidence="1">
    <location>
        <begin position="171"/>
        <end position="197"/>
    </location>
</feature>
<accession>H5SN32</accession>
<reference evidence="2" key="1">
    <citation type="journal article" date="2005" name="Environ. Microbiol.">
        <title>Genetic and functional properties of uncultivated thermophilic crenarchaeotes from a subsurface gold mine as revealed by analysis of genome fragments.</title>
        <authorList>
            <person name="Nunoura T."/>
            <person name="Hirayama H."/>
            <person name="Takami H."/>
            <person name="Oida H."/>
            <person name="Nishi S."/>
            <person name="Shimamura S."/>
            <person name="Suzuki Y."/>
            <person name="Inagaki F."/>
            <person name="Takai K."/>
            <person name="Nealson K.H."/>
            <person name="Horikoshi K."/>
        </authorList>
    </citation>
    <scope>NUCLEOTIDE SEQUENCE</scope>
</reference>
<name>H5SN32_9CHLR</name>
<evidence type="ECO:0000256" key="1">
    <source>
        <dbReference type="SAM" id="Phobius"/>
    </source>
</evidence>
<feature type="transmembrane region" description="Helical" evidence="1">
    <location>
        <begin position="93"/>
        <end position="111"/>
    </location>
</feature>
<dbReference type="Pfam" id="PF09586">
    <property type="entry name" value="YfhO"/>
    <property type="match status" value="1"/>
</dbReference>
<protein>
    <submittedName>
        <fullName evidence="2">Hypothetical conserved protein</fullName>
    </submittedName>
</protein>
<reference evidence="2" key="2">
    <citation type="journal article" date="2012" name="PLoS ONE">
        <title>A Deeply Branching Thermophilic Bacterium with an Ancient Acetyl-CoA Pathway Dominates a Subsurface Ecosystem.</title>
        <authorList>
            <person name="Takami H."/>
            <person name="Noguchi H."/>
            <person name="Takaki Y."/>
            <person name="Uchiyama I."/>
            <person name="Toyoda A."/>
            <person name="Nishi S."/>
            <person name="Chee G.-J."/>
            <person name="Arai W."/>
            <person name="Nunoura T."/>
            <person name="Itoh T."/>
            <person name="Hattori M."/>
            <person name="Takai K."/>
        </authorList>
    </citation>
    <scope>NUCLEOTIDE SEQUENCE</scope>
</reference>
<feature type="transmembrane region" description="Helical" evidence="1">
    <location>
        <begin position="810"/>
        <end position="830"/>
    </location>
</feature>
<evidence type="ECO:0000313" key="2">
    <source>
        <dbReference type="EMBL" id="BAL57568.1"/>
    </source>
</evidence>
<feature type="transmembrane region" description="Helical" evidence="1">
    <location>
        <begin position="405"/>
        <end position="428"/>
    </location>
</feature>
<proteinExistence type="predicted"/>
<feature type="transmembrane region" description="Helical" evidence="1">
    <location>
        <begin position="319"/>
        <end position="336"/>
    </location>
</feature>
<feature type="transmembrane region" description="Helical" evidence="1">
    <location>
        <begin position="471"/>
        <end position="488"/>
    </location>
</feature>
<feature type="transmembrane region" description="Helical" evidence="1">
    <location>
        <begin position="440"/>
        <end position="459"/>
    </location>
</feature>
<feature type="transmembrane region" description="Helical" evidence="1">
    <location>
        <begin position="509"/>
        <end position="531"/>
    </location>
</feature>
<dbReference type="EMBL" id="AP011779">
    <property type="protein sequence ID" value="BAL57568.1"/>
    <property type="molecule type" value="Genomic_DNA"/>
</dbReference>
<dbReference type="PANTHER" id="PTHR38454">
    <property type="entry name" value="INTEGRAL MEMBRANE PROTEIN-RELATED"/>
    <property type="match status" value="1"/>
</dbReference>